<dbReference type="Proteomes" id="UP000051017">
    <property type="component" value="Unassembled WGS sequence"/>
</dbReference>
<evidence type="ECO:0000313" key="2">
    <source>
        <dbReference type="Proteomes" id="UP000051017"/>
    </source>
</evidence>
<dbReference type="AlphaFoldDB" id="A0A0R2QDZ6"/>
<comment type="caution">
    <text evidence="1">The sequence shown here is derived from an EMBL/GenBank/DDBJ whole genome shotgun (WGS) entry which is preliminary data.</text>
</comment>
<evidence type="ECO:0000313" key="1">
    <source>
        <dbReference type="EMBL" id="KRO46493.1"/>
    </source>
</evidence>
<feature type="non-terminal residue" evidence="1">
    <location>
        <position position="1"/>
    </location>
</feature>
<protein>
    <submittedName>
        <fullName evidence="1">Uncharacterized protein</fullName>
    </submittedName>
</protein>
<name>A0A0R2QDZ6_9ACTN</name>
<organism evidence="1 2">
    <name type="scientific">Acidimicrobiia bacterium BACL6 MAG-120924-bin43</name>
    <dbReference type="NCBI Taxonomy" id="1655583"/>
    <lineage>
        <taxon>Bacteria</taxon>
        <taxon>Bacillati</taxon>
        <taxon>Actinomycetota</taxon>
        <taxon>Acidimicrobiia</taxon>
        <taxon>acIV cluster</taxon>
    </lineage>
</organism>
<dbReference type="EMBL" id="LIBJ01000282">
    <property type="protein sequence ID" value="KRO46493.1"/>
    <property type="molecule type" value="Genomic_DNA"/>
</dbReference>
<proteinExistence type="predicted"/>
<accession>A0A0R2QDZ6</accession>
<sequence>GSKLGAGTYGVLVYYIDTTKDTDRSGEQLGIVKEAWSKYITPETFNTNSLLIQGDTVTYKGITVTLTKTGDVDTVRITK</sequence>
<gene>
    <name evidence="1" type="ORF">ABR75_08550</name>
</gene>
<reference evidence="1 2" key="1">
    <citation type="submission" date="2015-10" db="EMBL/GenBank/DDBJ databases">
        <title>Metagenome-Assembled Genomes uncover a global brackish microbiome.</title>
        <authorList>
            <person name="Hugerth L.W."/>
            <person name="Larsson J."/>
            <person name="Alneberg J."/>
            <person name="Lindh M.V."/>
            <person name="Legrand C."/>
            <person name="Pinhassi J."/>
            <person name="Andersson A.F."/>
        </authorList>
    </citation>
    <scope>NUCLEOTIDE SEQUENCE [LARGE SCALE GENOMIC DNA]</scope>
    <source>
        <strain evidence="1">BACL6 MAG-120924-bin43</strain>
    </source>
</reference>